<proteinExistence type="predicted"/>
<keyword evidence="1" id="KW-0812">Transmembrane</keyword>
<dbReference type="EMBL" id="LAZR01032777">
    <property type="protein sequence ID" value="KKL49944.1"/>
    <property type="molecule type" value="Genomic_DNA"/>
</dbReference>
<evidence type="ECO:0000313" key="2">
    <source>
        <dbReference type="EMBL" id="KKL49944.1"/>
    </source>
</evidence>
<organism evidence="2">
    <name type="scientific">marine sediment metagenome</name>
    <dbReference type="NCBI Taxonomy" id="412755"/>
    <lineage>
        <taxon>unclassified sequences</taxon>
        <taxon>metagenomes</taxon>
        <taxon>ecological metagenomes</taxon>
    </lineage>
</organism>
<name>A0A0F9CLA6_9ZZZZ</name>
<accession>A0A0F9CLA6</accession>
<comment type="caution">
    <text evidence="2">The sequence shown here is derived from an EMBL/GenBank/DDBJ whole genome shotgun (WGS) entry which is preliminary data.</text>
</comment>
<sequence length="131" mass="14257">MGGLTLLTEPVLAFGHLPMMTNIAWIAAVLIGLGVIWAKGLRPIMRFIRATVRAADALEEAIPTLREIADEFKPNDGKSLVDVIRRMDSNIHTNARNNALIYGAVASLDGIDPNGLQKFEPLQDTPAPENK</sequence>
<keyword evidence="1" id="KW-0472">Membrane</keyword>
<evidence type="ECO:0000256" key="1">
    <source>
        <dbReference type="SAM" id="Phobius"/>
    </source>
</evidence>
<keyword evidence="1" id="KW-1133">Transmembrane helix</keyword>
<protein>
    <submittedName>
        <fullName evidence="2">Uncharacterized protein</fullName>
    </submittedName>
</protein>
<reference evidence="2" key="1">
    <citation type="journal article" date="2015" name="Nature">
        <title>Complex archaea that bridge the gap between prokaryotes and eukaryotes.</title>
        <authorList>
            <person name="Spang A."/>
            <person name="Saw J.H."/>
            <person name="Jorgensen S.L."/>
            <person name="Zaremba-Niedzwiedzka K."/>
            <person name="Martijn J."/>
            <person name="Lind A.E."/>
            <person name="van Eijk R."/>
            <person name="Schleper C."/>
            <person name="Guy L."/>
            <person name="Ettema T.J."/>
        </authorList>
    </citation>
    <scope>NUCLEOTIDE SEQUENCE</scope>
</reference>
<feature type="transmembrane region" description="Helical" evidence="1">
    <location>
        <begin position="20"/>
        <end position="38"/>
    </location>
</feature>
<gene>
    <name evidence="2" type="ORF">LCGC14_2310450</name>
</gene>
<dbReference type="AlphaFoldDB" id="A0A0F9CLA6"/>